<proteinExistence type="predicted"/>
<keyword evidence="2" id="KW-1185">Reference proteome</keyword>
<evidence type="ECO:0000313" key="1">
    <source>
        <dbReference type="EMBL" id="KAJ1349320.1"/>
    </source>
</evidence>
<dbReference type="Proteomes" id="UP001196413">
    <property type="component" value="Unassembled WGS sequence"/>
</dbReference>
<comment type="caution">
    <text evidence="1">The sequence shown here is derived from an EMBL/GenBank/DDBJ whole genome shotgun (WGS) entry which is preliminary data.</text>
</comment>
<protein>
    <submittedName>
        <fullName evidence="1">Uncharacterized protein</fullName>
    </submittedName>
</protein>
<reference evidence="1" key="1">
    <citation type="submission" date="2021-06" db="EMBL/GenBank/DDBJ databases">
        <title>Parelaphostrongylus tenuis whole genome reference sequence.</title>
        <authorList>
            <person name="Garwood T.J."/>
            <person name="Larsen P.A."/>
            <person name="Fountain-Jones N.M."/>
            <person name="Garbe J.R."/>
            <person name="Macchietto M.G."/>
            <person name="Kania S.A."/>
            <person name="Gerhold R.W."/>
            <person name="Richards J.E."/>
            <person name="Wolf T.M."/>
        </authorList>
    </citation>
    <scope>NUCLEOTIDE SEQUENCE</scope>
    <source>
        <strain evidence="1">MNPRO001-30</strain>
        <tissue evidence="1">Meninges</tissue>
    </source>
</reference>
<dbReference type="AlphaFoldDB" id="A0AAD5LZE6"/>
<organism evidence="1 2">
    <name type="scientific">Parelaphostrongylus tenuis</name>
    <name type="common">Meningeal worm</name>
    <dbReference type="NCBI Taxonomy" id="148309"/>
    <lineage>
        <taxon>Eukaryota</taxon>
        <taxon>Metazoa</taxon>
        <taxon>Ecdysozoa</taxon>
        <taxon>Nematoda</taxon>
        <taxon>Chromadorea</taxon>
        <taxon>Rhabditida</taxon>
        <taxon>Rhabditina</taxon>
        <taxon>Rhabditomorpha</taxon>
        <taxon>Strongyloidea</taxon>
        <taxon>Metastrongylidae</taxon>
        <taxon>Parelaphostrongylus</taxon>
    </lineage>
</organism>
<sequence>MNLNMMLVIQRSQSLWILSAYRLIFFGTASDAVNCGVQITAVALTLKTAGIHPLLNSVSLYGLLDQLVNSVHTLESGVSA</sequence>
<name>A0AAD5LZE6_PARTN</name>
<dbReference type="EMBL" id="JAHQIW010000644">
    <property type="protein sequence ID" value="KAJ1349320.1"/>
    <property type="molecule type" value="Genomic_DNA"/>
</dbReference>
<accession>A0AAD5LZE6</accession>
<evidence type="ECO:0000313" key="2">
    <source>
        <dbReference type="Proteomes" id="UP001196413"/>
    </source>
</evidence>
<gene>
    <name evidence="1" type="ORF">KIN20_004818</name>
</gene>